<dbReference type="Proteomes" id="UP000662111">
    <property type="component" value="Unassembled WGS sequence"/>
</dbReference>
<sequence>MTALLYGASLLAATCCMALLDARFRLVLWRAPRRSALVLTAGIAFFLLWDVVAIALGFYHRGESEAMTGLMLAPELPVEELLFITFLSYLTLVLHGLVGLALDRAGAGTR</sequence>
<comment type="caution">
    <text evidence="9">The sequence shown here is derived from an EMBL/GenBank/DDBJ whole genome shotgun (WGS) entry which is preliminary data.</text>
</comment>
<feature type="transmembrane region" description="Helical" evidence="8">
    <location>
        <begin position="6"/>
        <end position="24"/>
    </location>
</feature>
<feature type="transmembrane region" description="Helical" evidence="8">
    <location>
        <begin position="36"/>
        <end position="61"/>
    </location>
</feature>
<gene>
    <name evidence="9" type="ORF">GCM10011509_00660</name>
</gene>
<evidence type="ECO:0000256" key="2">
    <source>
        <dbReference type="ARBA" id="ARBA00004829"/>
    </source>
</evidence>
<keyword evidence="10" id="KW-1185">Reference proteome</keyword>
<dbReference type="RefSeq" id="WP_022921154.1">
    <property type="nucleotide sequence ID" value="NZ_BMLB01000001.1"/>
</dbReference>
<keyword evidence="4" id="KW-0125">Carotenoid biosynthesis</keyword>
<evidence type="ECO:0000256" key="8">
    <source>
        <dbReference type="SAM" id="Phobius"/>
    </source>
</evidence>
<comment type="subcellular location">
    <subcellularLocation>
        <location evidence="1">Membrane</location>
        <topology evidence="1">Multi-pass membrane protein</topology>
    </subcellularLocation>
</comment>
<evidence type="ECO:0000256" key="4">
    <source>
        <dbReference type="ARBA" id="ARBA00022746"/>
    </source>
</evidence>
<evidence type="ECO:0000256" key="7">
    <source>
        <dbReference type="ARBA" id="ARBA00023235"/>
    </source>
</evidence>
<proteinExistence type="predicted"/>
<dbReference type="NCBIfam" id="TIGR03462">
    <property type="entry name" value="CarR_dom_SF"/>
    <property type="match status" value="1"/>
</dbReference>
<evidence type="ECO:0000256" key="6">
    <source>
        <dbReference type="ARBA" id="ARBA00023136"/>
    </source>
</evidence>
<comment type="pathway">
    <text evidence="2">Carotenoid biosynthesis.</text>
</comment>
<evidence type="ECO:0000256" key="3">
    <source>
        <dbReference type="ARBA" id="ARBA00022692"/>
    </source>
</evidence>
<feature type="transmembrane region" description="Helical" evidence="8">
    <location>
        <begin position="81"/>
        <end position="102"/>
    </location>
</feature>
<reference evidence="10" key="1">
    <citation type="journal article" date="2019" name="Int. J. Syst. Evol. Microbiol.">
        <title>The Global Catalogue of Microorganisms (GCM) 10K type strain sequencing project: providing services to taxonomists for standard genome sequencing and annotation.</title>
        <authorList>
            <consortium name="The Broad Institute Genomics Platform"/>
            <consortium name="The Broad Institute Genome Sequencing Center for Infectious Disease"/>
            <person name="Wu L."/>
            <person name="Ma J."/>
        </authorList>
    </citation>
    <scope>NUCLEOTIDE SEQUENCE [LARGE SCALE GENOMIC DNA]</scope>
    <source>
        <strain evidence="10">CGMCC 1.5362</strain>
    </source>
</reference>
<keyword evidence="3 8" id="KW-0812">Transmembrane</keyword>
<protein>
    <submittedName>
        <fullName evidence="9">Lycopene cyclase</fullName>
    </submittedName>
</protein>
<evidence type="ECO:0000256" key="5">
    <source>
        <dbReference type="ARBA" id="ARBA00022989"/>
    </source>
</evidence>
<keyword evidence="5 8" id="KW-1133">Transmembrane helix</keyword>
<name>A0ABQ2F2N1_9MICO</name>
<evidence type="ECO:0000256" key="1">
    <source>
        <dbReference type="ARBA" id="ARBA00004141"/>
    </source>
</evidence>
<evidence type="ECO:0000313" key="9">
    <source>
        <dbReference type="EMBL" id="GGK56140.1"/>
    </source>
</evidence>
<accession>A0ABQ2F2N1</accession>
<dbReference type="InterPro" id="IPR017825">
    <property type="entry name" value="Lycopene_cyclase_dom"/>
</dbReference>
<dbReference type="EMBL" id="BMLB01000001">
    <property type="protein sequence ID" value="GGK56140.1"/>
    <property type="molecule type" value="Genomic_DNA"/>
</dbReference>
<keyword evidence="7" id="KW-0413">Isomerase</keyword>
<organism evidence="9 10">
    <name type="scientific">Ornithinimicrobium pekingense</name>
    <dbReference type="NCBI Taxonomy" id="384677"/>
    <lineage>
        <taxon>Bacteria</taxon>
        <taxon>Bacillati</taxon>
        <taxon>Actinomycetota</taxon>
        <taxon>Actinomycetes</taxon>
        <taxon>Micrococcales</taxon>
        <taxon>Ornithinimicrobiaceae</taxon>
        <taxon>Ornithinimicrobium</taxon>
    </lineage>
</organism>
<evidence type="ECO:0000313" key="10">
    <source>
        <dbReference type="Proteomes" id="UP000662111"/>
    </source>
</evidence>
<keyword evidence="6 8" id="KW-0472">Membrane</keyword>